<protein>
    <recommendedName>
        <fullName evidence="9">Transport permease protein</fullName>
    </recommendedName>
</protein>
<dbReference type="Pfam" id="PF01061">
    <property type="entry name" value="ABC2_membrane"/>
    <property type="match status" value="1"/>
</dbReference>
<dbReference type="PANTHER" id="PTHR30413:SF8">
    <property type="entry name" value="TRANSPORT PERMEASE PROTEIN"/>
    <property type="match status" value="1"/>
</dbReference>
<evidence type="ECO:0000256" key="9">
    <source>
        <dbReference type="RuleBase" id="RU361157"/>
    </source>
</evidence>
<sequence>MVTTDPDAIAPATRTGQVPLTLVGGRPPLPTYLRQVWQRRSFIYALARFRIEAENQQNRLGMAWVVLKPLLNAGLYGTIFGVLLASGRPPHFVEFLIIGVFLFEFFATSFTSGAKSITANTALVQSLAFPRMALPIAVVVQRLLQFVPMLAIMVVVVAAFGHPVGPEWLLLLPLTALFFAFNTGLALIAARLTVHVRDLNNLLPFITRITFYTTGIFFSIEQRFADDPLVLRIASFVPLHEFLTLARGLLLDDPAFEAPPEFWLYAAVWSVGVLLVGIVFFWAAEERYGRTD</sequence>
<keyword evidence="3 9" id="KW-0813">Transport</keyword>
<feature type="transmembrane region" description="Helical" evidence="9">
    <location>
        <begin position="92"/>
        <end position="112"/>
    </location>
</feature>
<keyword evidence="12" id="KW-1185">Reference proteome</keyword>
<evidence type="ECO:0000256" key="1">
    <source>
        <dbReference type="ARBA" id="ARBA00004429"/>
    </source>
</evidence>
<evidence type="ECO:0000256" key="7">
    <source>
        <dbReference type="ARBA" id="ARBA00022989"/>
    </source>
</evidence>
<evidence type="ECO:0000259" key="10">
    <source>
        <dbReference type="PROSITE" id="PS51012"/>
    </source>
</evidence>
<proteinExistence type="inferred from homology"/>
<name>A0ABN2KA89_9ACTN</name>
<comment type="subcellular location">
    <subcellularLocation>
        <location evidence="1">Cell inner membrane</location>
        <topology evidence="1">Multi-pass membrane protein</topology>
    </subcellularLocation>
    <subcellularLocation>
        <location evidence="9">Cell membrane</location>
        <topology evidence="9">Multi-pass membrane protein</topology>
    </subcellularLocation>
</comment>
<keyword evidence="7 9" id="KW-1133">Transmembrane helix</keyword>
<feature type="transmembrane region" description="Helical" evidence="9">
    <location>
        <begin position="62"/>
        <end position="85"/>
    </location>
</feature>
<dbReference type="EMBL" id="BAAAME010000010">
    <property type="protein sequence ID" value="GAA1751655.1"/>
    <property type="molecule type" value="Genomic_DNA"/>
</dbReference>
<evidence type="ECO:0000256" key="5">
    <source>
        <dbReference type="ARBA" id="ARBA00022519"/>
    </source>
</evidence>
<evidence type="ECO:0000256" key="2">
    <source>
        <dbReference type="ARBA" id="ARBA00007783"/>
    </source>
</evidence>
<feature type="transmembrane region" description="Helical" evidence="9">
    <location>
        <begin position="202"/>
        <end position="220"/>
    </location>
</feature>
<dbReference type="InterPro" id="IPR013525">
    <property type="entry name" value="ABC2_TM"/>
</dbReference>
<gene>
    <name evidence="11" type="ORF">GCM10009710_34210</name>
</gene>
<evidence type="ECO:0000256" key="4">
    <source>
        <dbReference type="ARBA" id="ARBA00022475"/>
    </source>
</evidence>
<comment type="similarity">
    <text evidence="2 9">Belongs to the ABC-2 integral membrane protein family.</text>
</comment>
<dbReference type="PANTHER" id="PTHR30413">
    <property type="entry name" value="INNER MEMBRANE TRANSPORT PERMEASE"/>
    <property type="match status" value="1"/>
</dbReference>
<dbReference type="RefSeq" id="WP_344203843.1">
    <property type="nucleotide sequence ID" value="NZ_BAAAME010000010.1"/>
</dbReference>
<dbReference type="InterPro" id="IPR047817">
    <property type="entry name" value="ABC2_TM_bact-type"/>
</dbReference>
<keyword evidence="8 9" id="KW-0472">Membrane</keyword>
<feature type="domain" description="ABC transmembrane type-2" evidence="10">
    <location>
        <begin position="60"/>
        <end position="284"/>
    </location>
</feature>
<feature type="transmembrane region" description="Helical" evidence="9">
    <location>
        <begin position="132"/>
        <end position="161"/>
    </location>
</feature>
<comment type="caution">
    <text evidence="11">The sequence shown here is derived from an EMBL/GenBank/DDBJ whole genome shotgun (WGS) entry which is preliminary data.</text>
</comment>
<evidence type="ECO:0000256" key="6">
    <source>
        <dbReference type="ARBA" id="ARBA00022692"/>
    </source>
</evidence>
<evidence type="ECO:0000313" key="11">
    <source>
        <dbReference type="EMBL" id="GAA1751655.1"/>
    </source>
</evidence>
<organism evidence="11 12">
    <name type="scientific">Aeromicrobium alkaliterrae</name>
    <dbReference type="NCBI Taxonomy" id="302168"/>
    <lineage>
        <taxon>Bacteria</taxon>
        <taxon>Bacillati</taxon>
        <taxon>Actinomycetota</taxon>
        <taxon>Actinomycetes</taxon>
        <taxon>Propionibacteriales</taxon>
        <taxon>Nocardioidaceae</taxon>
        <taxon>Aeromicrobium</taxon>
    </lineage>
</organism>
<keyword evidence="5" id="KW-0997">Cell inner membrane</keyword>
<evidence type="ECO:0000313" key="12">
    <source>
        <dbReference type="Proteomes" id="UP001501057"/>
    </source>
</evidence>
<dbReference type="Proteomes" id="UP001501057">
    <property type="component" value="Unassembled WGS sequence"/>
</dbReference>
<reference evidence="11 12" key="1">
    <citation type="journal article" date="2019" name="Int. J. Syst. Evol. Microbiol.">
        <title>The Global Catalogue of Microorganisms (GCM) 10K type strain sequencing project: providing services to taxonomists for standard genome sequencing and annotation.</title>
        <authorList>
            <consortium name="The Broad Institute Genomics Platform"/>
            <consortium name="The Broad Institute Genome Sequencing Center for Infectious Disease"/>
            <person name="Wu L."/>
            <person name="Ma J."/>
        </authorList>
    </citation>
    <scope>NUCLEOTIDE SEQUENCE [LARGE SCALE GENOMIC DNA]</scope>
    <source>
        <strain evidence="11 12">JCM 13518</strain>
    </source>
</reference>
<accession>A0ABN2KA89</accession>
<dbReference type="PROSITE" id="PS51012">
    <property type="entry name" value="ABC_TM2"/>
    <property type="match status" value="1"/>
</dbReference>
<evidence type="ECO:0000256" key="3">
    <source>
        <dbReference type="ARBA" id="ARBA00022448"/>
    </source>
</evidence>
<evidence type="ECO:0000256" key="8">
    <source>
        <dbReference type="ARBA" id="ARBA00023136"/>
    </source>
</evidence>
<keyword evidence="4 9" id="KW-1003">Cell membrane</keyword>
<keyword evidence="6 9" id="KW-0812">Transmembrane</keyword>
<feature type="transmembrane region" description="Helical" evidence="9">
    <location>
        <begin position="168"/>
        <end position="190"/>
    </location>
</feature>
<feature type="transmembrane region" description="Helical" evidence="9">
    <location>
        <begin position="262"/>
        <end position="284"/>
    </location>
</feature>